<evidence type="ECO:0000313" key="11">
    <source>
        <dbReference type="EMBL" id="MTU43811.1"/>
    </source>
</evidence>
<dbReference type="Pfam" id="PF13247">
    <property type="entry name" value="Fer4_11"/>
    <property type="match status" value="1"/>
</dbReference>
<organism evidence="11 12">
    <name type="scientific">Parasutterella excrementihominis</name>
    <dbReference type="NCBI Taxonomy" id="487175"/>
    <lineage>
        <taxon>Bacteria</taxon>
        <taxon>Pseudomonadati</taxon>
        <taxon>Pseudomonadota</taxon>
        <taxon>Betaproteobacteria</taxon>
        <taxon>Burkholderiales</taxon>
        <taxon>Sutterellaceae</taxon>
        <taxon>Parasutterella</taxon>
    </lineage>
</organism>
<evidence type="ECO:0000256" key="5">
    <source>
        <dbReference type="ARBA" id="ARBA00022723"/>
    </source>
</evidence>
<name>A0A6I3S879_9BURK</name>
<dbReference type="PROSITE" id="PS00198">
    <property type="entry name" value="4FE4S_FER_1"/>
    <property type="match status" value="1"/>
</dbReference>
<evidence type="ECO:0000256" key="9">
    <source>
        <dbReference type="ARBA" id="ARBA00023014"/>
    </source>
</evidence>
<keyword evidence="8" id="KW-0408">Iron</keyword>
<dbReference type="AlphaFoldDB" id="A0A6I3S879"/>
<dbReference type="GO" id="GO:0051539">
    <property type="term" value="F:4 iron, 4 sulfur cluster binding"/>
    <property type="evidence" value="ECO:0007669"/>
    <property type="project" value="UniProtKB-KW"/>
</dbReference>
<dbReference type="PANTHER" id="PTHR43177">
    <property type="entry name" value="PROTEIN NRFC"/>
    <property type="match status" value="1"/>
</dbReference>
<dbReference type="RefSeq" id="WP_021867342.1">
    <property type="nucleotide sequence ID" value="NZ_CAKVUT010000226.1"/>
</dbReference>
<dbReference type="PANTHER" id="PTHR43177:SF5">
    <property type="entry name" value="ANAEROBIC DIMETHYL SULFOXIDE REDUCTASE CHAIN B-RELATED"/>
    <property type="match status" value="1"/>
</dbReference>
<evidence type="ECO:0000256" key="2">
    <source>
        <dbReference type="ARBA" id="ARBA00003584"/>
    </source>
</evidence>
<keyword evidence="7" id="KW-0249">Electron transport</keyword>
<feature type="domain" description="4Fe-4S ferredoxin-type" evidence="10">
    <location>
        <begin position="4"/>
        <end position="32"/>
    </location>
</feature>
<comment type="function">
    <text evidence="2">Electron transfer subunit of the terminal reductase during anaerobic growth on various sulfoxide and N-oxide compounds.</text>
</comment>
<evidence type="ECO:0000256" key="1">
    <source>
        <dbReference type="ARBA" id="ARBA00001966"/>
    </source>
</evidence>
<evidence type="ECO:0000313" key="12">
    <source>
        <dbReference type="Proteomes" id="UP000462362"/>
    </source>
</evidence>
<evidence type="ECO:0000256" key="3">
    <source>
        <dbReference type="ARBA" id="ARBA00022448"/>
    </source>
</evidence>
<evidence type="ECO:0000256" key="6">
    <source>
        <dbReference type="ARBA" id="ARBA00022737"/>
    </source>
</evidence>
<dbReference type="InterPro" id="IPR014297">
    <property type="entry name" value="DMSO_DmsB"/>
</dbReference>
<accession>A0A6I3S879</accession>
<dbReference type="InterPro" id="IPR017896">
    <property type="entry name" value="4Fe4S_Fe-S-bd"/>
</dbReference>
<gene>
    <name evidence="11" type="primary">dmsB</name>
    <name evidence="11" type="ORF">GMD42_09305</name>
</gene>
<dbReference type="InterPro" id="IPR017900">
    <property type="entry name" value="4Fe4S_Fe_S_CS"/>
</dbReference>
<sequence length="201" mass="21753">MTQLGFFVDVSKCSGCKTCAVACKDAHNLPVGMNFRKVHEYAGGNWKQAADGSWTQDVFGYYVSLGCNHCSDPACVKVCPTKAHHKRAEDGLVVIDATKCIGCGLCAQACPYHAPVLDETAHKMRKCDACFDRLQRGLQPICVESCPNRAIEFGEIEELRKKYGKLAEVAPLPSASKTQPNLVLVVPAQARPAGDTSGTEY</sequence>
<dbReference type="Proteomes" id="UP000462362">
    <property type="component" value="Unassembled WGS sequence"/>
</dbReference>
<dbReference type="InterPro" id="IPR050954">
    <property type="entry name" value="ET_IronSulfur_Cluster-Binding"/>
</dbReference>
<keyword evidence="3" id="KW-0813">Transport</keyword>
<comment type="cofactor">
    <cofactor evidence="1">
        <name>[4Fe-4S] cluster</name>
        <dbReference type="ChEBI" id="CHEBI:49883"/>
    </cofactor>
</comment>
<keyword evidence="6" id="KW-0677">Repeat</keyword>
<dbReference type="NCBIfam" id="TIGR02951">
    <property type="entry name" value="DMSO_dmsB"/>
    <property type="match status" value="1"/>
</dbReference>
<evidence type="ECO:0000256" key="7">
    <source>
        <dbReference type="ARBA" id="ARBA00022982"/>
    </source>
</evidence>
<evidence type="ECO:0000256" key="8">
    <source>
        <dbReference type="ARBA" id="ARBA00023004"/>
    </source>
</evidence>
<dbReference type="Gene3D" id="3.30.70.20">
    <property type="match status" value="2"/>
</dbReference>
<dbReference type="CDD" id="cd16371">
    <property type="entry name" value="DMSOR_beta_like"/>
    <property type="match status" value="1"/>
</dbReference>
<dbReference type="PROSITE" id="PS51379">
    <property type="entry name" value="4FE4S_FER_2"/>
    <property type="match status" value="2"/>
</dbReference>
<proteinExistence type="predicted"/>
<reference evidence="11 12" key="1">
    <citation type="journal article" date="2019" name="Nat. Med.">
        <title>A library of human gut bacterial isolates paired with longitudinal multiomics data enables mechanistic microbiome research.</title>
        <authorList>
            <person name="Poyet M."/>
            <person name="Groussin M."/>
            <person name="Gibbons S.M."/>
            <person name="Avila-Pacheco J."/>
            <person name="Jiang X."/>
            <person name="Kearney S.M."/>
            <person name="Perrotta A.R."/>
            <person name="Berdy B."/>
            <person name="Zhao S."/>
            <person name="Lieberman T.D."/>
            <person name="Swanson P.K."/>
            <person name="Smith M."/>
            <person name="Roesemann S."/>
            <person name="Alexander J.E."/>
            <person name="Rich S.A."/>
            <person name="Livny J."/>
            <person name="Vlamakis H."/>
            <person name="Clish C."/>
            <person name="Bullock K."/>
            <person name="Deik A."/>
            <person name="Scott J."/>
            <person name="Pierce K.A."/>
            <person name="Xavier R.J."/>
            <person name="Alm E.J."/>
        </authorList>
    </citation>
    <scope>NUCLEOTIDE SEQUENCE [LARGE SCALE GENOMIC DNA]</scope>
    <source>
        <strain evidence="11 12">BIOML-A2</strain>
    </source>
</reference>
<evidence type="ECO:0000256" key="4">
    <source>
        <dbReference type="ARBA" id="ARBA00022485"/>
    </source>
</evidence>
<dbReference type="EMBL" id="WNCL01000030">
    <property type="protein sequence ID" value="MTU43811.1"/>
    <property type="molecule type" value="Genomic_DNA"/>
</dbReference>
<dbReference type="SUPFAM" id="SSF54862">
    <property type="entry name" value="4Fe-4S ferredoxins"/>
    <property type="match status" value="1"/>
</dbReference>
<dbReference type="Pfam" id="PF12800">
    <property type="entry name" value="Fer4_4"/>
    <property type="match status" value="1"/>
</dbReference>
<comment type="caution">
    <text evidence="11">The sequence shown here is derived from an EMBL/GenBank/DDBJ whole genome shotgun (WGS) entry which is preliminary data.</text>
</comment>
<dbReference type="GO" id="GO:0046872">
    <property type="term" value="F:metal ion binding"/>
    <property type="evidence" value="ECO:0007669"/>
    <property type="project" value="UniProtKB-KW"/>
</dbReference>
<protein>
    <submittedName>
        <fullName evidence="11">Dimethylsulfoxide reductase subunit B</fullName>
    </submittedName>
</protein>
<evidence type="ECO:0000259" key="10">
    <source>
        <dbReference type="PROSITE" id="PS51379"/>
    </source>
</evidence>
<feature type="domain" description="4Fe-4S ferredoxin-type" evidence="10">
    <location>
        <begin position="91"/>
        <end position="120"/>
    </location>
</feature>
<keyword evidence="5" id="KW-0479">Metal-binding</keyword>
<keyword evidence="9" id="KW-0411">Iron-sulfur</keyword>
<keyword evidence="4" id="KW-0004">4Fe-4S</keyword>